<evidence type="ECO:0000313" key="1">
    <source>
        <dbReference type="EMBL" id="MBF4372248.1"/>
    </source>
</evidence>
<organism evidence="1 2">
    <name type="scientific">Vibrio anguillarum</name>
    <name type="common">Listonella anguillarum</name>
    <dbReference type="NCBI Taxonomy" id="55601"/>
    <lineage>
        <taxon>Bacteria</taxon>
        <taxon>Pseudomonadati</taxon>
        <taxon>Pseudomonadota</taxon>
        <taxon>Gammaproteobacteria</taxon>
        <taxon>Vibrionales</taxon>
        <taxon>Vibrionaceae</taxon>
        <taxon>Vibrio</taxon>
    </lineage>
</organism>
<comment type="caution">
    <text evidence="1">The sequence shown here is derived from an EMBL/GenBank/DDBJ whole genome shotgun (WGS) entry which is preliminary data.</text>
</comment>
<dbReference type="EMBL" id="RDPI01000004">
    <property type="protein sequence ID" value="MBF4372248.1"/>
    <property type="molecule type" value="Genomic_DNA"/>
</dbReference>
<keyword evidence="1" id="KW-0378">Hydrolase</keyword>
<sequence>MQQLDNLSSDSGTFSSGFNATAFLQPGENELNLWTVPVGAYNGDFTYHEGDRCELTIFGAFPDGNKQELSNLTATIIDGKPNVKSSTIYPDNHKTPLINVDGVTSHRLTDFTRPIYIKTIPRWRWVDATPISEDNPEQMKQLYRAYTNLLTLMEKRDFEGLKIAWSLSNREKAMAEAYYSTPDEFFDVIRFKSSFEEANDAEVEPRREWHEYKLKSYMGGRLVRLEDMRNHSPLRIGSTKNNFIYTVKPYFSMIDGRVVVSR</sequence>
<dbReference type="RefSeq" id="WP_194662672.1">
    <property type="nucleotide sequence ID" value="NZ_RDPI01000004.1"/>
</dbReference>
<accession>A0ABR9Z1L3</accession>
<keyword evidence="2" id="KW-1185">Reference proteome</keyword>
<gene>
    <name evidence="1" type="ORF">EAY46_04040</name>
</gene>
<protein>
    <submittedName>
        <fullName evidence="1">Glycosyl hydrolase family 26</fullName>
    </submittedName>
</protein>
<dbReference type="GO" id="GO:0016787">
    <property type="term" value="F:hydrolase activity"/>
    <property type="evidence" value="ECO:0007669"/>
    <property type="project" value="UniProtKB-KW"/>
</dbReference>
<proteinExistence type="predicted"/>
<name>A0ABR9Z1L3_VIBAN</name>
<dbReference type="Proteomes" id="UP000726136">
    <property type="component" value="Unassembled WGS sequence"/>
</dbReference>
<evidence type="ECO:0000313" key="2">
    <source>
        <dbReference type="Proteomes" id="UP000726136"/>
    </source>
</evidence>
<reference evidence="1 2" key="1">
    <citation type="journal article" date="2021" name="PeerJ">
        <title>Analysis of 44 Vibrio anguillarum genomes reveals high genetic diversity.</title>
        <authorList>
            <person name="Hansen M.J."/>
            <person name="Dalsgaard I."/>
        </authorList>
    </citation>
    <scope>NUCLEOTIDE SEQUENCE [LARGE SCALE GENOMIC DNA]</scope>
    <source>
        <strain evidence="1 2">040915-1/1B</strain>
    </source>
</reference>